<proteinExistence type="predicted"/>
<dbReference type="AlphaFoldDB" id="A0A3P6CE91"/>
<name>A0A3P6CE91_BRAOL</name>
<dbReference type="EMBL" id="LR031873">
    <property type="protein sequence ID" value="VDD08885.1"/>
    <property type="molecule type" value="Genomic_DNA"/>
</dbReference>
<gene>
    <name evidence="1" type="ORF">BOLC4T24336H</name>
</gene>
<organism evidence="1">
    <name type="scientific">Brassica oleracea</name>
    <name type="common">Wild cabbage</name>
    <dbReference type="NCBI Taxonomy" id="3712"/>
    <lineage>
        <taxon>Eukaryota</taxon>
        <taxon>Viridiplantae</taxon>
        <taxon>Streptophyta</taxon>
        <taxon>Embryophyta</taxon>
        <taxon>Tracheophyta</taxon>
        <taxon>Spermatophyta</taxon>
        <taxon>Magnoliopsida</taxon>
        <taxon>eudicotyledons</taxon>
        <taxon>Gunneridae</taxon>
        <taxon>Pentapetalae</taxon>
        <taxon>rosids</taxon>
        <taxon>malvids</taxon>
        <taxon>Brassicales</taxon>
        <taxon>Brassicaceae</taxon>
        <taxon>Brassiceae</taxon>
        <taxon>Brassica</taxon>
    </lineage>
</organism>
<sequence>MENPVVVHKVHDGPWLHQTERTPDWSSGRSGSVRVFCLFILDCLSDSKSRGGWLNDLGYGRQIHTFYDYND</sequence>
<protein>
    <submittedName>
        <fullName evidence="1">Uncharacterized protein</fullName>
    </submittedName>
</protein>
<evidence type="ECO:0000313" key="1">
    <source>
        <dbReference type="EMBL" id="VDD08885.1"/>
    </source>
</evidence>
<accession>A0A3P6CE91</accession>
<reference evidence="1" key="1">
    <citation type="submission" date="2018-11" db="EMBL/GenBank/DDBJ databases">
        <authorList>
            <consortium name="Genoscope - CEA"/>
            <person name="William W."/>
        </authorList>
    </citation>
    <scope>NUCLEOTIDE SEQUENCE</scope>
</reference>